<evidence type="ECO:0000313" key="2">
    <source>
        <dbReference type="EMBL" id="PLM94615.1"/>
    </source>
</evidence>
<keyword evidence="1" id="KW-0732">Signal</keyword>
<evidence type="ECO:0000256" key="1">
    <source>
        <dbReference type="SAM" id="SignalP"/>
    </source>
</evidence>
<name>A0A2N4Z1N0_KLEVA</name>
<dbReference type="EMBL" id="PIDP01000411">
    <property type="protein sequence ID" value="PLM94615.1"/>
    <property type="molecule type" value="Genomic_DNA"/>
</dbReference>
<feature type="chain" id="PRO_5014840180" evidence="1">
    <location>
        <begin position="25"/>
        <end position="50"/>
    </location>
</feature>
<proteinExistence type="predicted"/>
<accession>A0A2N4Z1N0</accession>
<comment type="caution">
    <text evidence="2">The sequence shown here is derived from an EMBL/GenBank/DDBJ whole genome shotgun (WGS) entry which is preliminary data.</text>
</comment>
<feature type="non-terminal residue" evidence="2">
    <location>
        <position position="50"/>
    </location>
</feature>
<gene>
    <name evidence="2" type="ORF">CWN47_13685</name>
</gene>
<evidence type="ECO:0000313" key="3">
    <source>
        <dbReference type="Proteomes" id="UP000234412"/>
    </source>
</evidence>
<organism evidence="2 3">
    <name type="scientific">Klebsiella variicola</name>
    <dbReference type="NCBI Taxonomy" id="244366"/>
    <lineage>
        <taxon>Bacteria</taxon>
        <taxon>Pseudomonadati</taxon>
        <taxon>Pseudomonadota</taxon>
        <taxon>Gammaproteobacteria</taxon>
        <taxon>Enterobacterales</taxon>
        <taxon>Enterobacteriaceae</taxon>
        <taxon>Klebsiella/Raoultella group</taxon>
        <taxon>Klebsiella</taxon>
        <taxon>Klebsiella pneumoniae complex</taxon>
    </lineage>
</organism>
<dbReference type="AlphaFoldDB" id="A0A2N4Z1N0"/>
<dbReference type="Proteomes" id="UP000234412">
    <property type="component" value="Unassembled WGS sequence"/>
</dbReference>
<reference evidence="2 3" key="2">
    <citation type="submission" date="2018-01" db="EMBL/GenBank/DDBJ databases">
        <title>Genomic study of Klebsiella pneumoniae.</title>
        <authorList>
            <person name="Yang Y."/>
            <person name="Bicalho R."/>
        </authorList>
    </citation>
    <scope>NUCLEOTIDE SEQUENCE [LARGE SCALE GENOMIC DNA]</scope>
    <source>
        <strain evidence="2 3">A8</strain>
    </source>
</reference>
<sequence length="50" mass="5361">MRKTKMMLLGVLLATAGASWTATAAGIDQYALKEFTADFTQFHIGDTVPA</sequence>
<feature type="signal peptide" evidence="1">
    <location>
        <begin position="1"/>
        <end position="24"/>
    </location>
</feature>
<protein>
    <submittedName>
        <fullName evidence="2">Nickel/cobalt homeostasis protein RcnB</fullName>
    </submittedName>
</protein>
<reference evidence="2 3" key="1">
    <citation type="submission" date="2017-11" db="EMBL/GenBank/DDBJ databases">
        <authorList>
            <person name="Han C.G."/>
        </authorList>
    </citation>
    <scope>NUCLEOTIDE SEQUENCE [LARGE SCALE GENOMIC DNA]</scope>
    <source>
        <strain evidence="2 3">A8</strain>
    </source>
</reference>